<feature type="domain" description="L,D-TPase catalytic" evidence="11">
    <location>
        <begin position="173"/>
        <end position="299"/>
    </location>
</feature>
<dbReference type="InterPro" id="IPR005490">
    <property type="entry name" value="LD_TPept_cat_dom"/>
</dbReference>
<dbReference type="GO" id="GO:0071555">
    <property type="term" value="P:cell wall organization"/>
    <property type="evidence" value="ECO:0007669"/>
    <property type="project" value="UniProtKB-UniRule"/>
</dbReference>
<dbReference type="AlphaFoldDB" id="Q895S8"/>
<dbReference type="SUPFAM" id="SSF141523">
    <property type="entry name" value="L,D-transpeptidase catalytic domain-like"/>
    <property type="match status" value="1"/>
</dbReference>
<dbReference type="GO" id="GO:0071972">
    <property type="term" value="F:peptidoglycan L,D-transpeptidase activity"/>
    <property type="evidence" value="ECO:0007669"/>
    <property type="project" value="TreeGrafter"/>
</dbReference>
<evidence type="ECO:0000256" key="9">
    <source>
        <dbReference type="PROSITE-ProRule" id="PRU01373"/>
    </source>
</evidence>
<feature type="compositionally biased region" description="Basic and acidic residues" evidence="10">
    <location>
        <begin position="52"/>
        <end position="89"/>
    </location>
</feature>
<dbReference type="Pfam" id="PF03734">
    <property type="entry name" value="YkuD"/>
    <property type="match status" value="1"/>
</dbReference>
<accession>Q895S8</accession>
<proteinExistence type="inferred from homology"/>
<feature type="active site" description="Proton donor/acceptor" evidence="9">
    <location>
        <position position="259"/>
    </location>
</feature>
<evidence type="ECO:0000313" key="12">
    <source>
        <dbReference type="EMBL" id="AAO35762.1"/>
    </source>
</evidence>
<evidence type="ECO:0000256" key="1">
    <source>
        <dbReference type="ARBA" id="ARBA00004752"/>
    </source>
</evidence>
<organism evidence="12 13">
    <name type="scientific">Clostridium tetani (strain Massachusetts / E88)</name>
    <dbReference type="NCBI Taxonomy" id="212717"/>
    <lineage>
        <taxon>Bacteria</taxon>
        <taxon>Bacillati</taxon>
        <taxon>Bacillota</taxon>
        <taxon>Clostridia</taxon>
        <taxon>Eubacteriales</taxon>
        <taxon>Clostridiaceae</taxon>
        <taxon>Clostridium</taxon>
    </lineage>
</organism>
<comment type="pathway">
    <text evidence="1 9">Cell wall biogenesis; peptidoglycan biosynthesis.</text>
</comment>
<evidence type="ECO:0000256" key="10">
    <source>
        <dbReference type="SAM" id="MobiDB-lite"/>
    </source>
</evidence>
<keyword evidence="5" id="KW-0378">Hydrolase</keyword>
<dbReference type="PANTHER" id="PTHR30582:SF24">
    <property type="entry name" value="L,D-TRANSPEPTIDASE ERFK_SRFK-RELATED"/>
    <property type="match status" value="1"/>
</dbReference>
<dbReference type="Proteomes" id="UP000001412">
    <property type="component" value="Chromosome"/>
</dbReference>
<evidence type="ECO:0000256" key="3">
    <source>
        <dbReference type="ARBA" id="ARBA00022676"/>
    </source>
</evidence>
<dbReference type="FunFam" id="2.40.440.10:FF:000003">
    <property type="entry name" value="L,D-transpeptidase YciB"/>
    <property type="match status" value="1"/>
</dbReference>
<dbReference type="GO" id="GO:0016757">
    <property type="term" value="F:glycosyltransferase activity"/>
    <property type="evidence" value="ECO:0007669"/>
    <property type="project" value="UniProtKB-KW"/>
</dbReference>
<dbReference type="GO" id="GO:0005576">
    <property type="term" value="C:extracellular region"/>
    <property type="evidence" value="ECO:0007669"/>
    <property type="project" value="TreeGrafter"/>
</dbReference>
<evidence type="ECO:0000256" key="7">
    <source>
        <dbReference type="ARBA" id="ARBA00022984"/>
    </source>
</evidence>
<protein>
    <submittedName>
        <fullName evidence="12">TonB-dependent receptor protein</fullName>
    </submittedName>
</protein>
<keyword evidence="8 9" id="KW-0961">Cell wall biogenesis/degradation</keyword>
<dbReference type="GO" id="GO:0018104">
    <property type="term" value="P:peptidoglycan-protein cross-linking"/>
    <property type="evidence" value="ECO:0007669"/>
    <property type="project" value="TreeGrafter"/>
</dbReference>
<dbReference type="GO" id="GO:0008360">
    <property type="term" value="P:regulation of cell shape"/>
    <property type="evidence" value="ECO:0007669"/>
    <property type="project" value="UniProtKB-UniRule"/>
</dbReference>
<dbReference type="UniPathway" id="UPA00219"/>
<evidence type="ECO:0000256" key="8">
    <source>
        <dbReference type="ARBA" id="ARBA00023316"/>
    </source>
</evidence>
<dbReference type="KEGG" id="ctc:CTC_01191"/>
<dbReference type="STRING" id="212717.CTC_01191"/>
<keyword evidence="6 9" id="KW-0133">Cell shape</keyword>
<dbReference type="InterPro" id="IPR050979">
    <property type="entry name" value="LD-transpeptidase"/>
</dbReference>
<keyword evidence="7 9" id="KW-0573">Peptidoglycan synthesis</keyword>
<gene>
    <name evidence="12" type="primary">tonB</name>
    <name evidence="12" type="ordered locus">CTC_01191</name>
</gene>
<evidence type="ECO:0000256" key="6">
    <source>
        <dbReference type="ARBA" id="ARBA00022960"/>
    </source>
</evidence>
<keyword evidence="13" id="KW-1185">Reference proteome</keyword>
<dbReference type="InterPro" id="IPR038063">
    <property type="entry name" value="Transpep_catalytic_dom"/>
</dbReference>
<evidence type="ECO:0000256" key="2">
    <source>
        <dbReference type="ARBA" id="ARBA00005992"/>
    </source>
</evidence>
<feature type="region of interest" description="Disordered" evidence="10">
    <location>
        <begin position="50"/>
        <end position="96"/>
    </location>
</feature>
<dbReference type="PROSITE" id="PS52029">
    <property type="entry name" value="LD_TPASE"/>
    <property type="match status" value="1"/>
</dbReference>
<dbReference type="EMBL" id="AE015927">
    <property type="protein sequence ID" value="AAO35762.1"/>
    <property type="molecule type" value="Genomic_DNA"/>
</dbReference>
<keyword evidence="12" id="KW-0675">Receptor</keyword>
<keyword evidence="4" id="KW-0808">Transferase</keyword>
<sequence length="312" mass="35453">MYIMFNKKAKIITTLLIAIVLCFYTSYKISYKKFSAETYKSPTTSKVILTDTKSKNNDTKKDKPNPNKKKEDKVNENKNNDEKKKEIPKKTKPSNIENKNYSYEDYFNKLKEIGLYKNRFNDENLDFRYAVLQFQSSKNLNCDGIVGPETSKYLMNENNNPSDSVPETLKHGYSMVINKDKRILTVYLDGKVYKKYPVAAGASPSYTPEGKFTIVSKLINPTWISTRTGQVISGGTPQNPLGKRWLGLSIDGGSMYGIHGSNNPWSIGTNVSLGCIRMFNNDVEELFDFIPMNCPIWIGNCNNLNSWGVSQK</sequence>
<feature type="active site" description="Nucleophile" evidence="9">
    <location>
        <position position="275"/>
    </location>
</feature>
<dbReference type="CDD" id="cd16913">
    <property type="entry name" value="YkuD_like"/>
    <property type="match status" value="1"/>
</dbReference>
<evidence type="ECO:0000256" key="4">
    <source>
        <dbReference type="ARBA" id="ARBA00022679"/>
    </source>
</evidence>
<reference evidence="12 13" key="1">
    <citation type="journal article" date="2003" name="Proc. Natl. Acad. Sci. U.S.A.">
        <title>The genome sequence of Clostridium tetani, the causative agent of tetanus disease.</title>
        <authorList>
            <person name="Brueggemann H."/>
            <person name="Baumer S."/>
            <person name="Fricke W.F."/>
            <person name="Wiezer A."/>
            <person name="Liesegang H."/>
            <person name="Decker I."/>
            <person name="Herzberg C."/>
            <person name="Martinez-Arias R."/>
            <person name="Merkl R."/>
            <person name="Henne A."/>
            <person name="Gottschalk G."/>
        </authorList>
    </citation>
    <scope>NUCLEOTIDE SEQUENCE [LARGE SCALE GENOMIC DNA]</scope>
    <source>
        <strain evidence="13">Massachusetts / E88</strain>
    </source>
</reference>
<evidence type="ECO:0000313" key="13">
    <source>
        <dbReference type="Proteomes" id="UP000001412"/>
    </source>
</evidence>
<keyword evidence="3" id="KW-0328">Glycosyltransferase</keyword>
<name>Q895S8_CLOTE</name>
<evidence type="ECO:0000256" key="5">
    <source>
        <dbReference type="ARBA" id="ARBA00022801"/>
    </source>
</evidence>
<comment type="similarity">
    <text evidence="2">Belongs to the YkuD family.</text>
</comment>
<evidence type="ECO:0000259" key="11">
    <source>
        <dbReference type="PROSITE" id="PS52029"/>
    </source>
</evidence>
<dbReference type="HOGENOM" id="CLU_077352_0_0_9"/>
<dbReference type="Gene3D" id="2.40.440.10">
    <property type="entry name" value="L,D-transpeptidase catalytic domain-like"/>
    <property type="match status" value="1"/>
</dbReference>
<dbReference type="PANTHER" id="PTHR30582">
    <property type="entry name" value="L,D-TRANSPEPTIDASE"/>
    <property type="match status" value="1"/>
</dbReference>